<keyword evidence="2" id="KW-0326">Glycosidase</keyword>
<organism evidence="6 7">
    <name type="scientific">Aquarana catesbeiana</name>
    <name type="common">American bullfrog</name>
    <name type="synonym">Rana catesbeiana</name>
    <dbReference type="NCBI Taxonomy" id="8400"/>
    <lineage>
        <taxon>Eukaryota</taxon>
        <taxon>Metazoa</taxon>
        <taxon>Chordata</taxon>
        <taxon>Craniata</taxon>
        <taxon>Vertebrata</taxon>
        <taxon>Euteleostomi</taxon>
        <taxon>Amphibia</taxon>
        <taxon>Batrachia</taxon>
        <taxon>Anura</taxon>
        <taxon>Neobatrachia</taxon>
        <taxon>Ranoidea</taxon>
        <taxon>Ranidae</taxon>
        <taxon>Aquarana</taxon>
    </lineage>
</organism>
<evidence type="ECO:0000313" key="7">
    <source>
        <dbReference type="Proteomes" id="UP000228934"/>
    </source>
</evidence>
<evidence type="ECO:0000256" key="4">
    <source>
        <dbReference type="SAM" id="SignalP"/>
    </source>
</evidence>
<comment type="similarity">
    <text evidence="3">Belongs to the glycosyl hydrolase 18 family.</text>
</comment>
<dbReference type="Pfam" id="PF00704">
    <property type="entry name" value="Glyco_hydro_18"/>
    <property type="match status" value="1"/>
</dbReference>
<evidence type="ECO:0000256" key="3">
    <source>
        <dbReference type="RuleBase" id="RU004453"/>
    </source>
</evidence>
<evidence type="ECO:0000256" key="1">
    <source>
        <dbReference type="ARBA" id="ARBA00022801"/>
    </source>
</evidence>
<keyword evidence="4" id="KW-0732">Signal</keyword>
<dbReference type="InterPro" id="IPR001223">
    <property type="entry name" value="Glyco_hydro18_cat"/>
</dbReference>
<dbReference type="GO" id="GO:0009313">
    <property type="term" value="P:oligosaccharide catabolic process"/>
    <property type="evidence" value="ECO:0007669"/>
    <property type="project" value="TreeGrafter"/>
</dbReference>
<keyword evidence="1" id="KW-0378">Hydrolase</keyword>
<dbReference type="EMBL" id="KV928574">
    <property type="protein sequence ID" value="PIO33442.1"/>
    <property type="molecule type" value="Genomic_DNA"/>
</dbReference>
<dbReference type="GO" id="GO:0005615">
    <property type="term" value="C:extracellular space"/>
    <property type="evidence" value="ECO:0007669"/>
    <property type="project" value="TreeGrafter"/>
</dbReference>
<dbReference type="OrthoDB" id="73875at2759"/>
<dbReference type="Gene3D" id="3.20.20.80">
    <property type="entry name" value="Glycosidases"/>
    <property type="match status" value="1"/>
</dbReference>
<dbReference type="PANTHER" id="PTHR46290">
    <property type="entry name" value="DI-N-ACETYLCHITOBIASE"/>
    <property type="match status" value="1"/>
</dbReference>
<dbReference type="FunFam" id="3.10.50.10:FF:000006">
    <property type="entry name" value="Chitobiase, di-N-acetyl"/>
    <property type="match status" value="1"/>
</dbReference>
<evidence type="ECO:0000256" key="2">
    <source>
        <dbReference type="ARBA" id="ARBA00023295"/>
    </source>
</evidence>
<dbReference type="InterPro" id="IPR029070">
    <property type="entry name" value="Chitinase_insertion_sf"/>
</dbReference>
<protein>
    <recommendedName>
        <fullName evidence="5">GH18 domain-containing protein</fullName>
    </recommendedName>
</protein>
<feature type="domain" description="GH18" evidence="5">
    <location>
        <begin position="15"/>
        <end position="350"/>
    </location>
</feature>
<evidence type="ECO:0000259" key="5">
    <source>
        <dbReference type="PROSITE" id="PS51910"/>
    </source>
</evidence>
<dbReference type="Gene3D" id="3.10.50.10">
    <property type="match status" value="1"/>
</dbReference>
<reference evidence="7" key="1">
    <citation type="journal article" date="2017" name="Nat. Commun.">
        <title>The North American bullfrog draft genome provides insight into hormonal regulation of long noncoding RNA.</title>
        <authorList>
            <person name="Hammond S.A."/>
            <person name="Warren R.L."/>
            <person name="Vandervalk B.P."/>
            <person name="Kucuk E."/>
            <person name="Khan H."/>
            <person name="Gibb E.A."/>
            <person name="Pandoh P."/>
            <person name="Kirk H."/>
            <person name="Zhao Y."/>
            <person name="Jones M."/>
            <person name="Mungall A.J."/>
            <person name="Coope R."/>
            <person name="Pleasance S."/>
            <person name="Moore R.A."/>
            <person name="Holt R.A."/>
            <person name="Round J.M."/>
            <person name="Ohora S."/>
            <person name="Walle B.V."/>
            <person name="Veldhoen N."/>
            <person name="Helbing C.C."/>
            <person name="Birol I."/>
        </authorList>
    </citation>
    <scope>NUCLEOTIDE SEQUENCE [LARGE SCALE GENOMIC DNA]</scope>
</reference>
<gene>
    <name evidence="6" type="ORF">AB205_0033640</name>
</gene>
<keyword evidence="7" id="KW-1185">Reference proteome</keyword>
<dbReference type="InterPro" id="IPR051887">
    <property type="entry name" value="GH18_Domain-Containing"/>
</dbReference>
<feature type="chain" id="PRO_5013587378" description="GH18 domain-containing protein" evidence="4">
    <location>
        <begin position="22"/>
        <end position="350"/>
    </location>
</feature>
<proteinExistence type="inferred from homology"/>
<dbReference type="SUPFAM" id="SSF51445">
    <property type="entry name" value="(Trans)glycosidases"/>
    <property type="match status" value="1"/>
</dbReference>
<feature type="signal peptide" evidence="4">
    <location>
        <begin position="1"/>
        <end position="21"/>
    </location>
</feature>
<dbReference type="InterPro" id="IPR011583">
    <property type="entry name" value="Chitinase_II/V-like_cat"/>
</dbReference>
<evidence type="ECO:0000313" key="6">
    <source>
        <dbReference type="EMBL" id="PIO33442.1"/>
    </source>
</evidence>
<dbReference type="GO" id="GO:0004568">
    <property type="term" value="F:chitinase activity"/>
    <property type="evidence" value="ECO:0007669"/>
    <property type="project" value="UniProtKB-ARBA"/>
</dbReference>
<name>A0A2G9S007_AQUCT</name>
<dbReference type="InterPro" id="IPR001579">
    <property type="entry name" value="Glyco_hydro_18_chit_AS"/>
</dbReference>
<dbReference type="InterPro" id="IPR017853">
    <property type="entry name" value="GH"/>
</dbReference>
<dbReference type="PROSITE" id="PS51910">
    <property type="entry name" value="GH18_2"/>
    <property type="match status" value="1"/>
</dbReference>
<dbReference type="GO" id="GO:0008061">
    <property type="term" value="F:chitin binding"/>
    <property type="evidence" value="ECO:0007669"/>
    <property type="project" value="InterPro"/>
</dbReference>
<dbReference type="PANTHER" id="PTHR46290:SF6">
    <property type="entry name" value="DI-N-ACETYLCHITOBIASE"/>
    <property type="match status" value="1"/>
</dbReference>
<dbReference type="Proteomes" id="UP000228934">
    <property type="component" value="Unassembled WGS sequence"/>
</dbReference>
<dbReference type="AlphaFoldDB" id="A0A2G9S007"/>
<dbReference type="PROSITE" id="PS01095">
    <property type="entry name" value="GH18_1"/>
    <property type="match status" value="1"/>
</dbReference>
<dbReference type="GO" id="GO:0006032">
    <property type="term" value="P:chitin catabolic process"/>
    <property type="evidence" value="ECO:0007669"/>
    <property type="project" value="UniProtKB-ARBA"/>
</dbReference>
<dbReference type="SMART" id="SM00636">
    <property type="entry name" value="Glyco_18"/>
    <property type="match status" value="1"/>
</dbReference>
<sequence>MGEMSAVCLMILMIGAAVCLSACPCSDPALCDPIQHSRDSEVFVFHVQGNNWKHYDWSKVTTVGLFAPYDPELMCFAHSKGARFVLEGDVPVKEVVDPKQRSAWIAGKVKLAKTQYMDGINLDIEESVLPHTPEYYALTDLVNETTETFHREIPGSQVTFDVAYNPNCVAMRCYNYSAIAELSDFLFVMSYDEPPPMWNKCIAGANAAFNQTITVLNLTCTLPKPTVNLKLLEVGNQCELGKCLFQWAPYSDAAVGNQVAYMKIMNQVNSSLTGRLWDDVQKAALFNYKDTEGKIHQVWYDDPESITLKATYVKKLGLRGIGMWHGDLLDYSDDPVAQEQTKAMWKALTP</sequence>
<accession>A0A2G9S007</accession>